<evidence type="ECO:0000256" key="7">
    <source>
        <dbReference type="SAM" id="Coils"/>
    </source>
</evidence>
<dbReference type="InterPro" id="IPR051270">
    <property type="entry name" value="Tyrosine-tRNA_ligase_regulator"/>
</dbReference>
<evidence type="ECO:0000256" key="8">
    <source>
        <dbReference type="SAM" id="MobiDB-lite"/>
    </source>
</evidence>
<evidence type="ECO:0000256" key="2">
    <source>
        <dbReference type="ARBA" id="ARBA00022490"/>
    </source>
</evidence>
<dbReference type="SUPFAM" id="SSF50249">
    <property type="entry name" value="Nucleic acid-binding proteins"/>
    <property type="match status" value="1"/>
</dbReference>
<comment type="subcellular location">
    <subcellularLocation>
        <location evidence="1">Cytoplasm</location>
    </subcellularLocation>
</comment>
<dbReference type="GO" id="GO:0006412">
    <property type="term" value="P:translation"/>
    <property type="evidence" value="ECO:0007669"/>
    <property type="project" value="UniProtKB-KW"/>
</dbReference>
<protein>
    <recommendedName>
        <fullName evidence="9">tRNA-binding domain-containing protein</fullName>
    </recommendedName>
</protein>
<dbReference type="CDD" id="cd02799">
    <property type="entry name" value="tRNA_bind_EMAP-II_like"/>
    <property type="match status" value="1"/>
</dbReference>
<dbReference type="Pfam" id="PF01588">
    <property type="entry name" value="tRNA_bind"/>
    <property type="match status" value="1"/>
</dbReference>
<reference evidence="10" key="1">
    <citation type="journal article" date="2024" name="Gigascience">
        <title>Chromosome-level genome of the poultry shaft louse Menopon gallinae provides insight into the host-switching and adaptive evolution of parasitic lice.</title>
        <authorList>
            <person name="Xu Y."/>
            <person name="Ma L."/>
            <person name="Liu S."/>
            <person name="Liang Y."/>
            <person name="Liu Q."/>
            <person name="He Z."/>
            <person name="Tian L."/>
            <person name="Duan Y."/>
            <person name="Cai W."/>
            <person name="Li H."/>
            <person name="Song F."/>
        </authorList>
    </citation>
    <scope>NUCLEOTIDE SEQUENCE</scope>
    <source>
        <strain evidence="10">Cailab_2023a</strain>
    </source>
</reference>
<dbReference type="PANTHER" id="PTHR11586">
    <property type="entry name" value="TRNA-AMINOACYLATION COFACTOR ARC1 FAMILY MEMBER"/>
    <property type="match status" value="1"/>
</dbReference>
<keyword evidence="3 6" id="KW-0820">tRNA-binding</keyword>
<comment type="caution">
    <text evidence="10">The sequence shown here is derived from an EMBL/GenBank/DDBJ whole genome shotgun (WGS) entry which is preliminary data.</text>
</comment>
<evidence type="ECO:0000256" key="1">
    <source>
        <dbReference type="ARBA" id="ARBA00004496"/>
    </source>
</evidence>
<proteinExistence type="predicted"/>
<dbReference type="FunFam" id="2.40.50.140:FF:000047">
    <property type="entry name" value="tyrosine--tRNA ligase, cytoplasmic isoform X2"/>
    <property type="match status" value="1"/>
</dbReference>
<accession>A0AAW2I4M9</accession>
<dbReference type="EMBL" id="JARGDH010000002">
    <property type="protein sequence ID" value="KAL0276430.1"/>
    <property type="molecule type" value="Genomic_DNA"/>
</dbReference>
<name>A0AAW2I4M9_9NEOP</name>
<dbReference type="InterPro" id="IPR012340">
    <property type="entry name" value="NA-bd_OB-fold"/>
</dbReference>
<dbReference type="InterPro" id="IPR002547">
    <property type="entry name" value="tRNA-bd_dom"/>
</dbReference>
<evidence type="ECO:0000259" key="9">
    <source>
        <dbReference type="PROSITE" id="PS50886"/>
    </source>
</evidence>
<feature type="coiled-coil region" evidence="7">
    <location>
        <begin position="27"/>
        <end position="96"/>
    </location>
</feature>
<feature type="domain" description="TRNA-binding" evidence="9">
    <location>
        <begin position="161"/>
        <end position="262"/>
    </location>
</feature>
<keyword evidence="5" id="KW-0648">Protein biosynthesis</keyword>
<keyword evidence="7" id="KW-0175">Coiled coil</keyword>
<dbReference type="PROSITE" id="PS50886">
    <property type="entry name" value="TRBD"/>
    <property type="match status" value="1"/>
</dbReference>
<evidence type="ECO:0000256" key="3">
    <source>
        <dbReference type="ARBA" id="ARBA00022555"/>
    </source>
</evidence>
<feature type="region of interest" description="Disordered" evidence="8">
    <location>
        <begin position="126"/>
        <end position="153"/>
    </location>
</feature>
<keyword evidence="4 6" id="KW-0694">RNA-binding</keyword>
<evidence type="ECO:0000256" key="4">
    <source>
        <dbReference type="ARBA" id="ARBA00022884"/>
    </source>
</evidence>
<evidence type="ECO:0000313" key="10">
    <source>
        <dbReference type="EMBL" id="KAL0276430.1"/>
    </source>
</evidence>
<dbReference type="AlphaFoldDB" id="A0AAW2I4M9"/>
<dbReference type="GO" id="GO:0000049">
    <property type="term" value="F:tRNA binding"/>
    <property type="evidence" value="ECO:0007669"/>
    <property type="project" value="UniProtKB-UniRule"/>
</dbReference>
<sequence length="322" mass="35477">MSVRNFVRFFFGRSSAQVPKMPSPETIEKLEARSAQAEKIIEVLKTEVAELQKFVQAQKSLQSNQNKSHDVLKAENENLKKEIEALKKRLLNTEEKQTIFQASVSSTLKSNSALLEKLETAQGQLTAKEPVTVETKKEKTKSKKEGSEKTAAAAADDLPVDVGRLDIRVGKIISVKKHPDADSLYVEQVDVGEGKPRTVVSGLVKFVPIEQMENRMVVLLCNLKPAKMRGVSSEAMVLCASTPDKVEVLMPPEGAQPGDRVFVEGYSKEPDPVLNPKKKIFETVAVDLKTDNNKKATYKGVPFSVPGKGFVTTESLINVNIK</sequence>
<evidence type="ECO:0000256" key="6">
    <source>
        <dbReference type="PROSITE-ProRule" id="PRU00209"/>
    </source>
</evidence>
<dbReference type="PANTHER" id="PTHR11586:SF33">
    <property type="entry name" value="AMINOACYL TRNA SYNTHASE COMPLEX-INTERACTING MULTIFUNCTIONAL PROTEIN 1"/>
    <property type="match status" value="1"/>
</dbReference>
<organism evidence="10">
    <name type="scientific">Menopon gallinae</name>
    <name type="common">poultry shaft louse</name>
    <dbReference type="NCBI Taxonomy" id="328185"/>
    <lineage>
        <taxon>Eukaryota</taxon>
        <taxon>Metazoa</taxon>
        <taxon>Ecdysozoa</taxon>
        <taxon>Arthropoda</taxon>
        <taxon>Hexapoda</taxon>
        <taxon>Insecta</taxon>
        <taxon>Pterygota</taxon>
        <taxon>Neoptera</taxon>
        <taxon>Paraneoptera</taxon>
        <taxon>Psocodea</taxon>
        <taxon>Troctomorpha</taxon>
        <taxon>Phthiraptera</taxon>
        <taxon>Amblycera</taxon>
        <taxon>Menoponidae</taxon>
        <taxon>Menopon</taxon>
    </lineage>
</organism>
<dbReference type="GO" id="GO:0005737">
    <property type="term" value="C:cytoplasm"/>
    <property type="evidence" value="ECO:0007669"/>
    <property type="project" value="UniProtKB-SubCell"/>
</dbReference>
<dbReference type="Gene3D" id="2.40.50.140">
    <property type="entry name" value="Nucleic acid-binding proteins"/>
    <property type="match status" value="1"/>
</dbReference>
<keyword evidence="2" id="KW-0963">Cytoplasm</keyword>
<gene>
    <name evidence="10" type="ORF">PYX00_004011</name>
</gene>
<evidence type="ECO:0000256" key="5">
    <source>
        <dbReference type="ARBA" id="ARBA00022917"/>
    </source>
</evidence>